<dbReference type="InterPro" id="IPR005746">
    <property type="entry name" value="Thioredoxin"/>
</dbReference>
<keyword evidence="2" id="KW-0472">Membrane</keyword>
<dbReference type="PROSITE" id="PS51352">
    <property type="entry name" value="THIOREDOXIN_2"/>
    <property type="match status" value="1"/>
</dbReference>
<feature type="domain" description="Thioredoxin" evidence="4">
    <location>
        <begin position="89"/>
        <end position="236"/>
    </location>
</feature>
<feature type="transmembrane region" description="Helical" evidence="2">
    <location>
        <begin position="337"/>
        <end position="357"/>
    </location>
</feature>
<name>A0ABQ8CB72_BRANA</name>
<reference evidence="5 6" key="1">
    <citation type="submission" date="2021-05" db="EMBL/GenBank/DDBJ databases">
        <title>Genome Assembly of Synthetic Allotetraploid Brassica napus Reveals Homoeologous Exchanges between Subgenomes.</title>
        <authorList>
            <person name="Davis J.T."/>
        </authorList>
    </citation>
    <scope>NUCLEOTIDE SEQUENCE [LARGE SCALE GENOMIC DNA]</scope>
    <source>
        <strain evidence="6">cv. Da-Ae</strain>
        <tissue evidence="5">Seedling</tissue>
    </source>
</reference>
<evidence type="ECO:0000259" key="3">
    <source>
        <dbReference type="PROSITE" id="PS51186"/>
    </source>
</evidence>
<dbReference type="PROSITE" id="PS00194">
    <property type="entry name" value="THIOREDOXIN_1"/>
    <property type="match status" value="1"/>
</dbReference>
<accession>A0ABQ8CB72</accession>
<sequence length="610" mass="67636">MRSEKNLRNRTYCVCFLFLSLSTMAAFACTTRPPISLRSEMRIASSTKVSLSTRQMFSVGGLRTRVSLSSVSKNSSASRLRRRGGFIICEAQDTATGIPMVNDSTWESLVLKADEPVVVDFWAPWCGPCKMIDPIVNELAQQYTGKIKFFKLNTDDSPATPGKYGVRSIPTIMIFVKGEKKDTIIEIKSYLDMALGSAVSPNGSQPILLSVSPPYRRRPSRRKTETSKDGIKTLRWTATIVATLTFVIYYICTKLYISSAPDLSIAGFIKTAVFTVCMLCNTVPMIFSVEAIVHLTRPERPSGFGFKVEAKIGAFALVTVSFVSILVACLSCGDPSYMALLLLCLSTLVIGFLYISSAPGLSITGFVKTAVFMVCILSNTVLMFFSLGKIIFLIWPEHPDDLVLRVEAKHIKALALVTGRSLTCVDPSYMAFLLLCLDIRSNINIERSNLSTMEKGVPVELTRGSANWARVVEEIVKLEKKTFPKHESLAQTFDGELRKRNAGLLYVSSDGETLGYVMYAWPSSLSASITKLAVKESCRRQGHGEALLRAAIDKCRSRKVQRVSLHVDPTRIAAVNLYKKHGFQVDCLVKSYYSADRDAYRMYLDFDDSV</sequence>
<gene>
    <name evidence="5" type="ORF">HID58_036981</name>
</gene>
<keyword evidence="1" id="KW-1015">Disulfide bond</keyword>
<dbReference type="PANTHER" id="PTHR47542:SF2">
    <property type="entry name" value="ACYL-COA N-ACYLTRANSFERASES (NAT) SUPERFAMILY PROTEIN"/>
    <property type="match status" value="1"/>
</dbReference>
<dbReference type="CDD" id="cd04301">
    <property type="entry name" value="NAT_SF"/>
    <property type="match status" value="1"/>
</dbReference>
<dbReference type="Gene3D" id="3.40.30.10">
    <property type="entry name" value="Glutaredoxin"/>
    <property type="match status" value="1"/>
</dbReference>
<keyword evidence="2" id="KW-0812">Transmembrane</keyword>
<dbReference type="PROSITE" id="PS51186">
    <property type="entry name" value="GNAT"/>
    <property type="match status" value="1"/>
</dbReference>
<feature type="transmembrane region" description="Helical" evidence="2">
    <location>
        <begin position="233"/>
        <end position="252"/>
    </location>
</feature>
<dbReference type="InterPro" id="IPR013766">
    <property type="entry name" value="Thioredoxin_domain"/>
</dbReference>
<dbReference type="InterPro" id="IPR000182">
    <property type="entry name" value="GNAT_dom"/>
</dbReference>
<dbReference type="SUPFAM" id="SSF55729">
    <property type="entry name" value="Acyl-CoA N-acyltransferases (Nat)"/>
    <property type="match status" value="1"/>
</dbReference>
<comment type="caution">
    <text evidence="5">The sequence shown here is derived from an EMBL/GenBank/DDBJ whole genome shotgun (WGS) entry which is preliminary data.</text>
</comment>
<evidence type="ECO:0000313" key="6">
    <source>
        <dbReference type="Proteomes" id="UP000824890"/>
    </source>
</evidence>
<evidence type="ECO:0000256" key="1">
    <source>
        <dbReference type="ARBA" id="ARBA00023157"/>
    </source>
</evidence>
<dbReference type="Proteomes" id="UP000824890">
    <property type="component" value="Unassembled WGS sequence"/>
</dbReference>
<feature type="transmembrane region" description="Helical" evidence="2">
    <location>
        <begin position="272"/>
        <end position="292"/>
    </location>
</feature>
<protein>
    <recommendedName>
        <fullName evidence="7">Thioredoxin domain-containing protein</fullName>
    </recommendedName>
</protein>
<organism evidence="5 6">
    <name type="scientific">Brassica napus</name>
    <name type="common">Rape</name>
    <dbReference type="NCBI Taxonomy" id="3708"/>
    <lineage>
        <taxon>Eukaryota</taxon>
        <taxon>Viridiplantae</taxon>
        <taxon>Streptophyta</taxon>
        <taxon>Embryophyta</taxon>
        <taxon>Tracheophyta</taxon>
        <taxon>Spermatophyta</taxon>
        <taxon>Magnoliopsida</taxon>
        <taxon>eudicotyledons</taxon>
        <taxon>Gunneridae</taxon>
        <taxon>Pentapetalae</taxon>
        <taxon>rosids</taxon>
        <taxon>malvids</taxon>
        <taxon>Brassicales</taxon>
        <taxon>Brassicaceae</taxon>
        <taxon>Brassiceae</taxon>
        <taxon>Brassica</taxon>
    </lineage>
</organism>
<feature type="domain" description="N-acetyltransferase" evidence="3">
    <location>
        <begin position="459"/>
        <end position="607"/>
    </location>
</feature>
<keyword evidence="2" id="KW-1133">Transmembrane helix</keyword>
<dbReference type="PANTHER" id="PTHR47542">
    <property type="entry name" value="ACYL-COA N-ACYLTRANSFERASES (NAT) SUPERFAMILY PROTEIN"/>
    <property type="match status" value="1"/>
</dbReference>
<evidence type="ECO:0000313" key="5">
    <source>
        <dbReference type="EMBL" id="KAH0913660.1"/>
    </source>
</evidence>
<keyword evidence="6" id="KW-1185">Reference proteome</keyword>
<dbReference type="NCBIfam" id="TIGR01068">
    <property type="entry name" value="thioredoxin"/>
    <property type="match status" value="1"/>
</dbReference>
<dbReference type="PRINTS" id="PR00421">
    <property type="entry name" value="THIOREDOXIN"/>
</dbReference>
<evidence type="ECO:0000259" key="4">
    <source>
        <dbReference type="PROSITE" id="PS51352"/>
    </source>
</evidence>
<dbReference type="InterPro" id="IPR016181">
    <property type="entry name" value="Acyl_CoA_acyltransferase"/>
</dbReference>
<dbReference type="Pfam" id="PF00085">
    <property type="entry name" value="Thioredoxin"/>
    <property type="match status" value="1"/>
</dbReference>
<dbReference type="Gene3D" id="3.40.630.30">
    <property type="match status" value="1"/>
</dbReference>
<dbReference type="InterPro" id="IPR036249">
    <property type="entry name" value="Thioredoxin-like_sf"/>
</dbReference>
<dbReference type="EMBL" id="JAGKQM010000009">
    <property type="protein sequence ID" value="KAH0913660.1"/>
    <property type="molecule type" value="Genomic_DNA"/>
</dbReference>
<dbReference type="InterPro" id="IPR017937">
    <property type="entry name" value="Thioredoxin_CS"/>
</dbReference>
<dbReference type="PROSITE" id="PS51257">
    <property type="entry name" value="PROKAR_LIPOPROTEIN"/>
    <property type="match status" value="1"/>
</dbReference>
<dbReference type="SUPFAM" id="SSF52833">
    <property type="entry name" value="Thioredoxin-like"/>
    <property type="match status" value="1"/>
</dbReference>
<feature type="transmembrane region" description="Helical" evidence="2">
    <location>
        <begin position="312"/>
        <end position="330"/>
    </location>
</feature>
<dbReference type="Pfam" id="PF00583">
    <property type="entry name" value="Acetyltransf_1"/>
    <property type="match status" value="1"/>
</dbReference>
<dbReference type="CDD" id="cd02947">
    <property type="entry name" value="TRX_family"/>
    <property type="match status" value="1"/>
</dbReference>
<proteinExistence type="predicted"/>
<feature type="transmembrane region" description="Helical" evidence="2">
    <location>
        <begin position="369"/>
        <end position="395"/>
    </location>
</feature>
<evidence type="ECO:0008006" key="7">
    <source>
        <dbReference type="Google" id="ProtNLM"/>
    </source>
</evidence>
<evidence type="ECO:0000256" key="2">
    <source>
        <dbReference type="SAM" id="Phobius"/>
    </source>
</evidence>